<name>A0ABT8WQU0_9FLAO</name>
<organism evidence="1 2">
    <name type="scientific">Flavivirga jejuensis</name>
    <dbReference type="NCBI Taxonomy" id="870487"/>
    <lineage>
        <taxon>Bacteria</taxon>
        <taxon>Pseudomonadati</taxon>
        <taxon>Bacteroidota</taxon>
        <taxon>Flavobacteriia</taxon>
        <taxon>Flavobacteriales</taxon>
        <taxon>Flavobacteriaceae</taxon>
        <taxon>Flavivirga</taxon>
    </lineage>
</organism>
<dbReference type="EMBL" id="JAUOEL010000004">
    <property type="protein sequence ID" value="MDO5975266.1"/>
    <property type="molecule type" value="Genomic_DNA"/>
</dbReference>
<gene>
    <name evidence="1" type="ORF">Q4Q40_13800</name>
</gene>
<sequence length="138" mass="15787">MKQYVFVILLVSFFSFSGCEDVLDCVINVRPELHNKTLAVGLVDAYYSETISAEIKNEANDNDYDYYFDISGRLPEGIDVYYNRHREVVFKGIPKASGSFVIRAYLEVVPHYNTYGNDRINGRLCSDNTSKTYTLVIN</sequence>
<dbReference type="PROSITE" id="PS51257">
    <property type="entry name" value="PROKAR_LIPOPROTEIN"/>
    <property type="match status" value="1"/>
</dbReference>
<dbReference type="Proteomes" id="UP001176806">
    <property type="component" value="Unassembled WGS sequence"/>
</dbReference>
<reference evidence="1" key="1">
    <citation type="submission" date="2023-07" db="EMBL/GenBank/DDBJ databases">
        <title>Two novel species in the genus Flavivirga.</title>
        <authorList>
            <person name="Kwon K."/>
        </authorList>
    </citation>
    <scope>NUCLEOTIDE SEQUENCE</scope>
    <source>
        <strain evidence="1">KACC 14158</strain>
    </source>
</reference>
<keyword evidence="2" id="KW-1185">Reference proteome</keyword>
<protein>
    <submittedName>
        <fullName evidence="1">Uncharacterized protein</fullName>
    </submittedName>
</protein>
<comment type="caution">
    <text evidence="1">The sequence shown here is derived from an EMBL/GenBank/DDBJ whole genome shotgun (WGS) entry which is preliminary data.</text>
</comment>
<dbReference type="RefSeq" id="WP_303302447.1">
    <property type="nucleotide sequence ID" value="NZ_BAABDA010000035.1"/>
</dbReference>
<evidence type="ECO:0000313" key="1">
    <source>
        <dbReference type="EMBL" id="MDO5975266.1"/>
    </source>
</evidence>
<proteinExistence type="predicted"/>
<accession>A0ABT8WQU0</accession>
<evidence type="ECO:0000313" key="2">
    <source>
        <dbReference type="Proteomes" id="UP001176806"/>
    </source>
</evidence>